<sequence>MTDILAPMAPELRKKFLEVSTATLATTLFRRGLRCQFVQGVKRLSTRKATMVGPAFTLRYIPAREDLDVLAAFRDPRHPQRHAVETIPSGHVLVMDCRGDATAASAGAILLTRLVVRGCAGVVTDGGLRDADDIAALPIQTYCATPSAPTNLTRHHAIDINLPIGCGTAPVFPGDIMVGDGDGVMVVPREIAEEVAEEAWQQEQLEAFVIGEIAAGRPLPGTYPPNEETLMRYRTSRNGAGPASAGQPAI</sequence>
<evidence type="ECO:0000313" key="3">
    <source>
        <dbReference type="Proteomes" id="UP000183447"/>
    </source>
</evidence>
<keyword evidence="1" id="KW-0479">Metal-binding</keyword>
<dbReference type="SUPFAM" id="SSF89562">
    <property type="entry name" value="RraA-like"/>
    <property type="match status" value="1"/>
</dbReference>
<feature type="binding site" evidence="1">
    <location>
        <position position="130"/>
    </location>
    <ligand>
        <name>Mg(2+)</name>
        <dbReference type="ChEBI" id="CHEBI:18420"/>
    </ligand>
</feature>
<dbReference type="RefSeq" id="WP_072339205.1">
    <property type="nucleotide sequence ID" value="NZ_FPKU01000001.1"/>
</dbReference>
<proteinExistence type="predicted"/>
<keyword evidence="3" id="KW-1185">Reference proteome</keyword>
<evidence type="ECO:0000256" key="1">
    <source>
        <dbReference type="PIRSR" id="PIRSR605493-1"/>
    </source>
</evidence>
<dbReference type="Gene3D" id="3.50.30.40">
    <property type="entry name" value="Ribonuclease E inhibitor RraA/RraA-like"/>
    <property type="match status" value="1"/>
</dbReference>
<dbReference type="NCBIfam" id="NF006093">
    <property type="entry name" value="PRK08245.1"/>
    <property type="match status" value="1"/>
</dbReference>
<organism evidence="2 3">
    <name type="scientific">Devosia enhydra</name>
    <dbReference type="NCBI Taxonomy" id="665118"/>
    <lineage>
        <taxon>Bacteria</taxon>
        <taxon>Pseudomonadati</taxon>
        <taxon>Pseudomonadota</taxon>
        <taxon>Alphaproteobacteria</taxon>
        <taxon>Hyphomicrobiales</taxon>
        <taxon>Devosiaceae</taxon>
        <taxon>Devosia</taxon>
    </lineage>
</organism>
<dbReference type="Pfam" id="PF03737">
    <property type="entry name" value="RraA-like"/>
    <property type="match status" value="1"/>
</dbReference>
<dbReference type="PANTHER" id="PTHR33254">
    <property type="entry name" value="4-HYDROXY-4-METHYL-2-OXOGLUTARATE ALDOLASE 3-RELATED"/>
    <property type="match status" value="1"/>
</dbReference>
<name>A0A1K2HU98_9HYPH</name>
<feature type="binding site" evidence="1">
    <location>
        <position position="129"/>
    </location>
    <ligand>
        <name>substrate</name>
    </ligand>
</feature>
<dbReference type="OrthoDB" id="9805307at2"/>
<dbReference type="CDD" id="cd16841">
    <property type="entry name" value="RraA_family"/>
    <property type="match status" value="1"/>
</dbReference>
<reference evidence="2 3" key="1">
    <citation type="submission" date="2016-11" db="EMBL/GenBank/DDBJ databases">
        <authorList>
            <person name="Jaros S."/>
            <person name="Januszkiewicz K."/>
            <person name="Wedrychowicz H."/>
        </authorList>
    </citation>
    <scope>NUCLEOTIDE SEQUENCE [LARGE SCALE GENOMIC DNA]</scope>
    <source>
        <strain evidence="2 3">ATCC 23634</strain>
    </source>
</reference>
<evidence type="ECO:0000313" key="2">
    <source>
        <dbReference type="EMBL" id="SFZ81948.1"/>
    </source>
</evidence>
<dbReference type="InterPro" id="IPR036704">
    <property type="entry name" value="RraA/RraA-like_sf"/>
</dbReference>
<keyword evidence="1" id="KW-0460">Magnesium</keyword>
<dbReference type="GO" id="GO:0046872">
    <property type="term" value="F:metal ion binding"/>
    <property type="evidence" value="ECO:0007669"/>
    <property type="project" value="UniProtKB-KW"/>
</dbReference>
<comment type="cofactor">
    <cofactor evidence="1">
        <name>Mg(2+)</name>
        <dbReference type="ChEBI" id="CHEBI:18420"/>
    </cofactor>
</comment>
<dbReference type="EMBL" id="FPKU01000001">
    <property type="protein sequence ID" value="SFZ81948.1"/>
    <property type="molecule type" value="Genomic_DNA"/>
</dbReference>
<accession>A0A1K2HU98</accession>
<dbReference type="STRING" id="665118.SAMN02983003_0796"/>
<dbReference type="AlphaFoldDB" id="A0A1K2HU98"/>
<protein>
    <submittedName>
        <fullName evidence="2">Regulator of RNase E activity RraA</fullName>
    </submittedName>
</protein>
<dbReference type="Proteomes" id="UP000183447">
    <property type="component" value="Unassembled WGS sequence"/>
</dbReference>
<gene>
    <name evidence="2" type="ORF">SAMN02983003_0796</name>
</gene>
<dbReference type="PANTHER" id="PTHR33254:SF16">
    <property type="entry name" value="BLR3842 PROTEIN"/>
    <property type="match status" value="1"/>
</dbReference>
<dbReference type="InterPro" id="IPR005493">
    <property type="entry name" value="RraA/RraA-like"/>
</dbReference>
<feature type="binding site" evidence="1">
    <location>
        <begin position="107"/>
        <end position="110"/>
    </location>
    <ligand>
        <name>substrate</name>
    </ligand>
</feature>